<dbReference type="SUPFAM" id="SSF63411">
    <property type="entry name" value="LuxS/MPP-like metallohydrolase"/>
    <property type="match status" value="2"/>
</dbReference>
<feature type="domain" description="Peptidase M16 N-terminal" evidence="2">
    <location>
        <begin position="36"/>
        <end position="171"/>
    </location>
</feature>
<dbReference type="RefSeq" id="WP_203870245.1">
    <property type="nucleotide sequence ID" value="NZ_BONW01000041.1"/>
</dbReference>
<sequence length="453" mass="47981">MTEPGPILITERPPTGTARPYTFPRVVRKTVAGGNVVAAHLPGHNLAVAVLLLDGGAGREPVGREGLSGVLAKALEEGTTRRDSTAYALALEGLGTELSIASDWDAFQVSVQVQVDRLPAAVELLAEAVRTPRLDPADITRVRDDEVTALRMYWANPGPRADAALRADLFGADQRPGRPMDGDPESVAAVTVDDVTSFHADWLTRLGTLLVVGDLDRIDLDELGTTAFAGASGAAEPPGPPLDVPVRTERRIILVDRPGSVQSTLRLGHPAPHRAHPDYVPMTLAATVLGGAFTSRLNHLIREVRGYTYGIRSEFGHSRRFGRFVVSSGVQTAVTAPALVDAIGEITRTRDAGVTESELAVARAWRAGQLSVELQTPRAIASALATLVVHDLPDDYHATLRERLLSTDEPTVSAAAATHLHPQGLTLVIEGDAALIRDELVASGLGELVDAAG</sequence>
<accession>A0ABQ4EAX1</accession>
<dbReference type="Proteomes" id="UP000646749">
    <property type="component" value="Unassembled WGS sequence"/>
</dbReference>
<proteinExistence type="predicted"/>
<evidence type="ECO:0000313" key="5">
    <source>
        <dbReference type="Proteomes" id="UP000646749"/>
    </source>
</evidence>
<dbReference type="InterPro" id="IPR007863">
    <property type="entry name" value="Peptidase_M16_C"/>
</dbReference>
<dbReference type="InterPro" id="IPR011249">
    <property type="entry name" value="Metalloenz_LuxS/M16"/>
</dbReference>
<dbReference type="EMBL" id="BONW01000041">
    <property type="protein sequence ID" value="GIG91875.1"/>
    <property type="molecule type" value="Genomic_DNA"/>
</dbReference>
<gene>
    <name evidence="4" type="ORF">Pen02_68110</name>
</gene>
<protein>
    <submittedName>
        <fullName evidence="4">Peptidase M16</fullName>
    </submittedName>
</protein>
<dbReference type="PANTHER" id="PTHR11851">
    <property type="entry name" value="METALLOPROTEASE"/>
    <property type="match status" value="1"/>
</dbReference>
<dbReference type="Gene3D" id="3.30.830.10">
    <property type="entry name" value="Metalloenzyme, LuxS/M16 peptidase-like"/>
    <property type="match status" value="2"/>
</dbReference>
<dbReference type="InterPro" id="IPR050361">
    <property type="entry name" value="MPP/UQCRC_Complex"/>
</dbReference>
<evidence type="ECO:0000259" key="2">
    <source>
        <dbReference type="Pfam" id="PF00675"/>
    </source>
</evidence>
<dbReference type="Pfam" id="PF05193">
    <property type="entry name" value="Peptidase_M16_C"/>
    <property type="match status" value="1"/>
</dbReference>
<dbReference type="Pfam" id="PF00675">
    <property type="entry name" value="Peptidase_M16"/>
    <property type="match status" value="1"/>
</dbReference>
<keyword evidence="5" id="KW-1185">Reference proteome</keyword>
<evidence type="ECO:0000313" key="4">
    <source>
        <dbReference type="EMBL" id="GIG91875.1"/>
    </source>
</evidence>
<comment type="caution">
    <text evidence="4">The sequence shown here is derived from an EMBL/GenBank/DDBJ whole genome shotgun (WGS) entry which is preliminary data.</text>
</comment>
<organism evidence="4 5">
    <name type="scientific">Plantactinospora endophytica</name>
    <dbReference type="NCBI Taxonomy" id="673535"/>
    <lineage>
        <taxon>Bacteria</taxon>
        <taxon>Bacillati</taxon>
        <taxon>Actinomycetota</taxon>
        <taxon>Actinomycetes</taxon>
        <taxon>Micromonosporales</taxon>
        <taxon>Micromonosporaceae</taxon>
        <taxon>Plantactinospora</taxon>
    </lineage>
</organism>
<dbReference type="InterPro" id="IPR011765">
    <property type="entry name" value="Pept_M16_N"/>
</dbReference>
<dbReference type="PANTHER" id="PTHR11851:SF224">
    <property type="entry name" value="PROCESSING PROTEASE"/>
    <property type="match status" value="1"/>
</dbReference>
<evidence type="ECO:0000256" key="1">
    <source>
        <dbReference type="SAM" id="MobiDB-lite"/>
    </source>
</evidence>
<name>A0ABQ4EAX1_9ACTN</name>
<evidence type="ECO:0000259" key="3">
    <source>
        <dbReference type="Pfam" id="PF05193"/>
    </source>
</evidence>
<feature type="region of interest" description="Disordered" evidence="1">
    <location>
        <begin position="1"/>
        <end position="20"/>
    </location>
</feature>
<feature type="domain" description="Peptidase M16 C-terminal" evidence="3">
    <location>
        <begin position="190"/>
        <end position="363"/>
    </location>
</feature>
<reference evidence="4 5" key="1">
    <citation type="submission" date="2021-01" db="EMBL/GenBank/DDBJ databases">
        <title>Whole genome shotgun sequence of Plantactinospora endophytica NBRC 110450.</title>
        <authorList>
            <person name="Komaki H."/>
            <person name="Tamura T."/>
        </authorList>
    </citation>
    <scope>NUCLEOTIDE SEQUENCE [LARGE SCALE GENOMIC DNA]</scope>
    <source>
        <strain evidence="4 5">NBRC 110450</strain>
    </source>
</reference>